<sequence length="318" mass="36556">MCDEFSKIMHDEFEMSMMGELNFFLGLQIKQMQDGIFFNQCKYIKEILKKFGLEYSKPMKTPMSSDTKVTKDKECESVDSTKYRGMIGLWYPKGTCIKTVAYVDSDHAGDYVDRKSTSGGHRYYVSVCLCHMLYCIESSTPYNLAFFILKRMKKTRNKPKELLPYGMLLSRLFKHVVFVFPELANDKYISFDHVMHPLTLYYEQKTRSDHGKKRPHESNASSSFATQNRPSSSLPLDAMIDENDDESSNPNSSSPSQQVSFSSTIVSRVRQNPSNESHNLDTFLSETINLQTQQRDAHREGLRSIGQALKNIMGGKRR</sequence>
<dbReference type="InterPro" id="IPR013103">
    <property type="entry name" value="RVT_2"/>
</dbReference>
<evidence type="ECO:0000313" key="3">
    <source>
        <dbReference type="EMBL" id="GEU81090.1"/>
    </source>
</evidence>
<feature type="compositionally biased region" description="Polar residues" evidence="1">
    <location>
        <begin position="218"/>
        <end position="234"/>
    </location>
</feature>
<proteinExistence type="predicted"/>
<feature type="compositionally biased region" description="Polar residues" evidence="1">
    <location>
        <begin position="264"/>
        <end position="279"/>
    </location>
</feature>
<comment type="caution">
    <text evidence="3">The sequence shown here is derived from an EMBL/GenBank/DDBJ whole genome shotgun (WGS) entry which is preliminary data.</text>
</comment>
<dbReference type="AlphaFoldDB" id="A0A6L2N4J2"/>
<dbReference type="EMBL" id="BKCJ010008206">
    <property type="protein sequence ID" value="GEU81090.1"/>
    <property type="molecule type" value="Genomic_DNA"/>
</dbReference>
<dbReference type="Pfam" id="PF07727">
    <property type="entry name" value="RVT_2"/>
    <property type="match status" value="1"/>
</dbReference>
<gene>
    <name evidence="3" type="ORF">Tci_053068</name>
</gene>
<evidence type="ECO:0000259" key="2">
    <source>
        <dbReference type="Pfam" id="PF07727"/>
    </source>
</evidence>
<organism evidence="3">
    <name type="scientific">Tanacetum cinerariifolium</name>
    <name type="common">Dalmatian daisy</name>
    <name type="synonym">Chrysanthemum cinerariifolium</name>
    <dbReference type="NCBI Taxonomy" id="118510"/>
    <lineage>
        <taxon>Eukaryota</taxon>
        <taxon>Viridiplantae</taxon>
        <taxon>Streptophyta</taxon>
        <taxon>Embryophyta</taxon>
        <taxon>Tracheophyta</taxon>
        <taxon>Spermatophyta</taxon>
        <taxon>Magnoliopsida</taxon>
        <taxon>eudicotyledons</taxon>
        <taxon>Gunneridae</taxon>
        <taxon>Pentapetalae</taxon>
        <taxon>asterids</taxon>
        <taxon>campanulids</taxon>
        <taxon>Asterales</taxon>
        <taxon>Asteraceae</taxon>
        <taxon>Asteroideae</taxon>
        <taxon>Anthemideae</taxon>
        <taxon>Anthemidinae</taxon>
        <taxon>Tanacetum</taxon>
    </lineage>
</organism>
<name>A0A6L2N4J2_TANCI</name>
<accession>A0A6L2N4J2</accession>
<feature type="region of interest" description="Disordered" evidence="1">
    <location>
        <begin position="206"/>
        <end position="279"/>
    </location>
</feature>
<reference evidence="3" key="1">
    <citation type="journal article" date="2019" name="Sci. Rep.">
        <title>Draft genome of Tanacetum cinerariifolium, the natural source of mosquito coil.</title>
        <authorList>
            <person name="Yamashiro T."/>
            <person name="Shiraishi A."/>
            <person name="Satake H."/>
            <person name="Nakayama K."/>
        </authorList>
    </citation>
    <scope>NUCLEOTIDE SEQUENCE</scope>
</reference>
<protein>
    <submittedName>
        <fullName evidence="3">Copia protein</fullName>
    </submittedName>
</protein>
<feature type="compositionally biased region" description="Low complexity" evidence="1">
    <location>
        <begin position="248"/>
        <end position="263"/>
    </location>
</feature>
<feature type="domain" description="Reverse transcriptase Ty1/copia-type" evidence="2">
    <location>
        <begin position="2"/>
        <end position="64"/>
    </location>
</feature>
<evidence type="ECO:0000256" key="1">
    <source>
        <dbReference type="SAM" id="MobiDB-lite"/>
    </source>
</evidence>